<accession>A0A419SDM0</accession>
<keyword evidence="2" id="KW-0378">Hydrolase</keyword>
<dbReference type="OrthoDB" id="3902805at2"/>
<keyword evidence="3" id="KW-1185">Reference proteome</keyword>
<proteinExistence type="predicted"/>
<dbReference type="Gene3D" id="1.50.10.10">
    <property type="match status" value="1"/>
</dbReference>
<dbReference type="PANTHER" id="PTHR31616:SF0">
    <property type="entry name" value="GLUCAN 1,4-ALPHA-GLUCOSIDASE"/>
    <property type="match status" value="1"/>
</dbReference>
<reference evidence="2 3" key="1">
    <citation type="submission" date="2016-08" db="EMBL/GenBank/DDBJ databases">
        <title>Novel Firmicute Genomes.</title>
        <authorList>
            <person name="Poppleton D.I."/>
            <person name="Gribaldo S."/>
        </authorList>
    </citation>
    <scope>NUCLEOTIDE SEQUENCE [LARGE SCALE GENOMIC DNA]</scope>
    <source>
        <strain evidence="2 3">RAOx-1</strain>
    </source>
</reference>
<dbReference type="InterPro" id="IPR011613">
    <property type="entry name" value="GH15-like"/>
</dbReference>
<gene>
    <name evidence="2" type="ORF">BEP19_15320</name>
</gene>
<evidence type="ECO:0000259" key="1">
    <source>
        <dbReference type="Pfam" id="PF00723"/>
    </source>
</evidence>
<evidence type="ECO:0000313" key="2">
    <source>
        <dbReference type="EMBL" id="RKD21047.1"/>
    </source>
</evidence>
<dbReference type="AlphaFoldDB" id="A0A419SDM0"/>
<comment type="caution">
    <text evidence="2">The sequence shown here is derived from an EMBL/GenBank/DDBJ whole genome shotgun (WGS) entry which is preliminary data.</text>
</comment>
<protein>
    <submittedName>
        <fullName evidence="2">Glycosyl hydrolase</fullName>
    </submittedName>
</protein>
<sequence>MSYIERSKQVILSHQDASGAFVASPSFEHYRYSWLRDGTFIAYSLDCVGEQQAAERFYRWCAESIERYRAKAEQVIALAVAGQEVPQSLLLHTRYTVKGEEINAEWGTFQLDGYGAWLWGLSEHITKWNNPSLLEEWRPTIELIVDYLMPLWKMPNFDCWEEFGDDTHPSTIAAIYGGLRSVAGWMDAARSEKISRTLDAIKRFMQEEATINGHYIKTVGKDEVDASLLWLHVPYRLADGHDSIMQNTVNLIEQKLVVEQGVHRYPQDVYYGGGQWVLLTAWLGWHYAEVGNQERAEQILSWVRAQFNDSGHLPEQTPARLLAPDHYQPWLDRWGPPACPLLWSHAMHLVLEQKLAES</sequence>
<dbReference type="Proteomes" id="UP000284219">
    <property type="component" value="Unassembled WGS sequence"/>
</dbReference>
<dbReference type="EMBL" id="MCHY01000013">
    <property type="protein sequence ID" value="RKD21047.1"/>
    <property type="molecule type" value="Genomic_DNA"/>
</dbReference>
<dbReference type="GO" id="GO:0005975">
    <property type="term" value="P:carbohydrate metabolic process"/>
    <property type="evidence" value="ECO:0007669"/>
    <property type="project" value="InterPro"/>
</dbReference>
<dbReference type="Pfam" id="PF00723">
    <property type="entry name" value="Glyco_hydro_15"/>
    <property type="match status" value="1"/>
</dbReference>
<dbReference type="GO" id="GO:0004553">
    <property type="term" value="F:hydrolase activity, hydrolyzing O-glycosyl compounds"/>
    <property type="evidence" value="ECO:0007669"/>
    <property type="project" value="TreeGrafter"/>
</dbReference>
<dbReference type="PANTHER" id="PTHR31616">
    <property type="entry name" value="TREHALASE"/>
    <property type="match status" value="1"/>
</dbReference>
<dbReference type="InterPro" id="IPR012341">
    <property type="entry name" value="6hp_glycosidase-like_sf"/>
</dbReference>
<name>A0A419SDM0_9BACL</name>
<dbReference type="SUPFAM" id="SSF48208">
    <property type="entry name" value="Six-hairpin glycosidases"/>
    <property type="match status" value="1"/>
</dbReference>
<evidence type="ECO:0000313" key="3">
    <source>
        <dbReference type="Proteomes" id="UP000284219"/>
    </source>
</evidence>
<organism evidence="2 3">
    <name type="scientific">Ammoniphilus oxalaticus</name>
    <dbReference type="NCBI Taxonomy" id="66863"/>
    <lineage>
        <taxon>Bacteria</taxon>
        <taxon>Bacillati</taxon>
        <taxon>Bacillota</taxon>
        <taxon>Bacilli</taxon>
        <taxon>Bacillales</taxon>
        <taxon>Paenibacillaceae</taxon>
        <taxon>Aneurinibacillus group</taxon>
        <taxon>Ammoniphilus</taxon>
    </lineage>
</organism>
<dbReference type="RefSeq" id="WP_120191116.1">
    <property type="nucleotide sequence ID" value="NZ_MCHY01000013.1"/>
</dbReference>
<feature type="domain" description="GH15-like" evidence="1">
    <location>
        <begin position="5"/>
        <end position="284"/>
    </location>
</feature>
<dbReference type="InterPro" id="IPR008928">
    <property type="entry name" value="6-hairpin_glycosidase_sf"/>
</dbReference>